<feature type="transmembrane region" description="Helical" evidence="15">
    <location>
        <begin position="583"/>
        <end position="603"/>
    </location>
</feature>
<keyword evidence="14" id="KW-0479">Metal-binding</keyword>
<evidence type="ECO:0000256" key="7">
    <source>
        <dbReference type="ARBA" id="ARBA00022989"/>
    </source>
</evidence>
<feature type="transmembrane region" description="Helical" evidence="15">
    <location>
        <begin position="549"/>
        <end position="571"/>
    </location>
</feature>
<keyword evidence="10 13" id="KW-0342">GTP-binding</keyword>
<name>A0A5R9GR91_9PROT</name>
<dbReference type="GO" id="GO:0015093">
    <property type="term" value="F:ferrous iron transmembrane transporter activity"/>
    <property type="evidence" value="ECO:0007669"/>
    <property type="project" value="UniProtKB-UniRule"/>
</dbReference>
<evidence type="ECO:0000259" key="16">
    <source>
        <dbReference type="PROSITE" id="PS51711"/>
    </source>
</evidence>
<keyword evidence="6 13" id="KW-0547">Nucleotide-binding</keyword>
<accession>A0A5R9GR91</accession>
<dbReference type="AlphaFoldDB" id="A0A5R9GR91"/>
<feature type="transmembrane region" description="Helical" evidence="15">
    <location>
        <begin position="463"/>
        <end position="482"/>
    </location>
</feature>
<comment type="subcellular location">
    <subcellularLocation>
        <location evidence="15">Cell inner membrane</location>
        <topology evidence="15">Multi-pass membrane protein</topology>
    </subcellularLocation>
    <subcellularLocation>
        <location evidence="1">Cell membrane</location>
        <topology evidence="1">Multi-pass membrane protein</topology>
    </subcellularLocation>
</comment>
<dbReference type="PROSITE" id="PS51711">
    <property type="entry name" value="G_FEOB"/>
    <property type="match status" value="1"/>
</dbReference>
<feature type="transmembrane region" description="Helical" evidence="15">
    <location>
        <begin position="633"/>
        <end position="654"/>
    </location>
</feature>
<evidence type="ECO:0000313" key="17">
    <source>
        <dbReference type="EMBL" id="TLS66943.1"/>
    </source>
</evidence>
<keyword evidence="8 15" id="KW-0408">Iron</keyword>
<evidence type="ECO:0000256" key="10">
    <source>
        <dbReference type="ARBA" id="ARBA00023134"/>
    </source>
</evidence>
<dbReference type="GO" id="GO:0005886">
    <property type="term" value="C:plasma membrane"/>
    <property type="evidence" value="ECO:0007669"/>
    <property type="project" value="UniProtKB-SubCell"/>
</dbReference>
<feature type="transmembrane region" description="Helical" evidence="15">
    <location>
        <begin position="488"/>
        <end position="508"/>
    </location>
</feature>
<dbReference type="Pfam" id="PF02421">
    <property type="entry name" value="FeoB_N"/>
    <property type="match status" value="2"/>
</dbReference>
<feature type="transmembrane region" description="Helical" evidence="15">
    <location>
        <begin position="388"/>
        <end position="409"/>
    </location>
</feature>
<keyword evidence="4 15" id="KW-0410">Iron transport</keyword>
<dbReference type="Pfam" id="PF07670">
    <property type="entry name" value="Gate"/>
    <property type="match status" value="2"/>
</dbReference>
<dbReference type="InterPro" id="IPR003373">
    <property type="entry name" value="Fe2_transport_prot-B"/>
</dbReference>
<proteinExistence type="inferred from homology"/>
<evidence type="ECO:0000256" key="14">
    <source>
        <dbReference type="PIRSR" id="PIRSR603373-2"/>
    </source>
</evidence>
<keyword evidence="14" id="KW-0460">Magnesium</keyword>
<dbReference type="PANTHER" id="PTHR43185:SF1">
    <property type="entry name" value="FE(2+) TRANSPORTER FEOB"/>
    <property type="match status" value="1"/>
</dbReference>
<dbReference type="Pfam" id="PF07664">
    <property type="entry name" value="FeoB_C"/>
    <property type="match status" value="1"/>
</dbReference>
<evidence type="ECO:0000313" key="18">
    <source>
        <dbReference type="Proteomes" id="UP000306585"/>
    </source>
</evidence>
<keyword evidence="2 15" id="KW-0813">Transport</keyword>
<sequence>MPQVFDTTHPLTFHRRLYRGDSRLRVALVGQHNSGKSTIFQAVASTHYRTGKLSGTNKSYAECPVQIGADEMHLVELPALHSLRGLTGADLEAMKYLLWGDERPLVSRHEQHDPPAPFPRPDILIHVIDASVLGRSLELTLELLELGLPVVVALNMMDEARRKGVVIDVEALSARLGIPVIPTVALKGHGLATLFDQVLSTARQAICPLPQPIGLPLQPWLQQMRHILYGSDACAEHTRTAFNLPADFLLMQLLEQDPYLGREVASHCPDLLPAIEALHKTAASELSRPLATEVEADRHQRAISMFESVATIMHRPATTTEERLDMFFLHPRWGLFGSLAVFAAILFLVFEVSATLDALSAARLATWISAWQPETATGIIGRAVADGLIGLIGIVIPYMLPLVLMLVLLEETGIMQRIAFVVDRFFHAVGLHGKVAVPFLLGLGCNVPAIAATRSLCHGRDRVIASLLITFVPCSARSAVVLALGAKYLGAAGVFALFLLNLLIIALLGRLLSHRYPELSPGIIQEIPAYAWPRWHPLLAGTWQRTSDILTIVTPLLVAGSIILALMQFAGMDQWINTLLTPVTGWMLGLPVAMGVPILFGVLRKELSLAMIYQALGTFEITPLLDHIQITTFLVFLLFYIPCVSTFAVMLKVIGRKEALFSIILSIGVALIAATCVRMLLTLSSPLF</sequence>
<evidence type="ECO:0000256" key="8">
    <source>
        <dbReference type="ARBA" id="ARBA00023004"/>
    </source>
</evidence>
<evidence type="ECO:0000256" key="3">
    <source>
        <dbReference type="ARBA" id="ARBA00022475"/>
    </source>
</evidence>
<dbReference type="RefSeq" id="WP_138239464.1">
    <property type="nucleotide sequence ID" value="NZ_VBRY01000007.1"/>
</dbReference>
<feature type="transmembrane region" description="Helical" evidence="15">
    <location>
        <begin position="660"/>
        <end position="681"/>
    </location>
</feature>
<protein>
    <recommendedName>
        <fullName evidence="12 15">Ferrous iron transport protein B</fullName>
    </recommendedName>
</protein>
<keyword evidence="3" id="KW-1003">Cell membrane</keyword>
<evidence type="ECO:0000256" key="6">
    <source>
        <dbReference type="ARBA" id="ARBA00022741"/>
    </source>
</evidence>
<dbReference type="InterPro" id="IPR050860">
    <property type="entry name" value="FeoB_GTPase"/>
</dbReference>
<dbReference type="GO" id="GO:0046872">
    <property type="term" value="F:metal ion binding"/>
    <property type="evidence" value="ECO:0007669"/>
    <property type="project" value="UniProtKB-KW"/>
</dbReference>
<dbReference type="NCBIfam" id="TIGR00437">
    <property type="entry name" value="feoB"/>
    <property type="match status" value="1"/>
</dbReference>
<feature type="binding site" evidence="13">
    <location>
        <begin position="30"/>
        <end position="37"/>
    </location>
    <ligand>
        <name>GTP</name>
        <dbReference type="ChEBI" id="CHEBI:37565"/>
        <label>1</label>
    </ligand>
</feature>
<dbReference type="SUPFAM" id="SSF52540">
    <property type="entry name" value="P-loop containing nucleoside triphosphate hydrolases"/>
    <property type="match status" value="1"/>
</dbReference>
<feature type="domain" description="FeoB-type G" evidence="16">
    <location>
        <begin position="23"/>
        <end position="204"/>
    </location>
</feature>
<evidence type="ECO:0000256" key="1">
    <source>
        <dbReference type="ARBA" id="ARBA00004651"/>
    </source>
</evidence>
<gene>
    <name evidence="17" type="primary">feoB</name>
    <name evidence="17" type="ORF">FEF65_08240</name>
</gene>
<dbReference type="GO" id="GO:0005525">
    <property type="term" value="F:GTP binding"/>
    <property type="evidence" value="ECO:0007669"/>
    <property type="project" value="UniProtKB-KW"/>
</dbReference>
<comment type="caution">
    <text evidence="17">The sequence shown here is derived from an EMBL/GenBank/DDBJ whole genome shotgun (WGS) entry which is preliminary data.</text>
</comment>
<keyword evidence="18" id="KW-1185">Reference proteome</keyword>
<evidence type="ECO:0000256" key="5">
    <source>
        <dbReference type="ARBA" id="ARBA00022692"/>
    </source>
</evidence>
<comment type="function">
    <text evidence="15">Probable transporter of a GTP-driven Fe(2+) uptake system.</text>
</comment>
<feature type="binding site" evidence="13">
    <location>
        <begin position="155"/>
        <end position="158"/>
    </location>
    <ligand>
        <name>GTP</name>
        <dbReference type="ChEBI" id="CHEBI:37565"/>
        <label>1</label>
    </ligand>
</feature>
<dbReference type="InterPro" id="IPR011642">
    <property type="entry name" value="Gate_dom"/>
</dbReference>
<dbReference type="InterPro" id="IPR030389">
    <property type="entry name" value="G_FEOB_dom"/>
</dbReference>
<evidence type="ECO:0000256" key="9">
    <source>
        <dbReference type="ARBA" id="ARBA00023065"/>
    </source>
</evidence>
<comment type="similarity">
    <text evidence="15">Belongs to the TRAFAC class TrmE-Era-EngA-EngB-Septin-like GTPase superfamily. FeoB GTPase (TC 9.A.8) family.</text>
</comment>
<evidence type="ECO:0000256" key="13">
    <source>
        <dbReference type="PIRSR" id="PIRSR603373-1"/>
    </source>
</evidence>
<dbReference type="Gene3D" id="3.40.50.300">
    <property type="entry name" value="P-loop containing nucleotide triphosphate hydrolases"/>
    <property type="match status" value="1"/>
</dbReference>
<keyword evidence="9" id="KW-0406">Ion transport</keyword>
<evidence type="ECO:0000256" key="2">
    <source>
        <dbReference type="ARBA" id="ARBA00022448"/>
    </source>
</evidence>
<dbReference type="EMBL" id="VBRY01000007">
    <property type="protein sequence ID" value="TLS66943.1"/>
    <property type="molecule type" value="Genomic_DNA"/>
</dbReference>
<dbReference type="PANTHER" id="PTHR43185">
    <property type="entry name" value="FERROUS IRON TRANSPORT PROTEIN B"/>
    <property type="match status" value="1"/>
</dbReference>
<keyword evidence="5 15" id="KW-0812">Transmembrane</keyword>
<reference evidence="17 18" key="1">
    <citation type="journal article" date="2019" name="Appl. Environ. Microbiol.">
        <title>Environmental Evidence and Genomic Insight of Iron-oxidizing Bacteria Preference Towards More Corrosion Resistant Stainless Steel at Higher Salinities.</title>
        <authorList>
            <person name="Garrison C.E."/>
            <person name="Price K.A."/>
            <person name="Field E.K."/>
        </authorList>
    </citation>
    <scope>NUCLEOTIDE SEQUENCE [LARGE SCALE GENOMIC DNA]</scope>
    <source>
        <strain evidence="17 18">P3</strain>
    </source>
</reference>
<feature type="transmembrane region" description="Helical" evidence="15">
    <location>
        <begin position="333"/>
        <end position="350"/>
    </location>
</feature>
<evidence type="ECO:0000256" key="11">
    <source>
        <dbReference type="ARBA" id="ARBA00023136"/>
    </source>
</evidence>
<keyword evidence="7 15" id="KW-1133">Transmembrane helix</keyword>
<dbReference type="Proteomes" id="UP000306585">
    <property type="component" value="Unassembled WGS sequence"/>
</dbReference>
<evidence type="ECO:0000256" key="15">
    <source>
        <dbReference type="RuleBase" id="RU362098"/>
    </source>
</evidence>
<organism evidence="17 18">
    <name type="scientific">Mariprofundus erugo</name>
    <dbReference type="NCBI Taxonomy" id="2528639"/>
    <lineage>
        <taxon>Bacteria</taxon>
        <taxon>Pseudomonadati</taxon>
        <taxon>Pseudomonadota</taxon>
        <taxon>Candidatius Mariprofundia</taxon>
        <taxon>Mariprofundales</taxon>
        <taxon>Mariprofundaceae</taxon>
        <taxon>Mariprofundus</taxon>
    </lineage>
</organism>
<keyword evidence="11 15" id="KW-0472">Membrane</keyword>
<dbReference type="InterPro" id="IPR011640">
    <property type="entry name" value="Fe2_transport_prot_B_C"/>
</dbReference>
<feature type="binding site" evidence="14">
    <location>
        <position position="42"/>
    </location>
    <ligand>
        <name>Mg(2+)</name>
        <dbReference type="ChEBI" id="CHEBI:18420"/>
        <label>2</label>
    </ligand>
</feature>
<evidence type="ECO:0000256" key="4">
    <source>
        <dbReference type="ARBA" id="ARBA00022496"/>
    </source>
</evidence>
<evidence type="ECO:0000256" key="12">
    <source>
        <dbReference type="NCBIfam" id="TIGR00437"/>
    </source>
</evidence>
<dbReference type="InterPro" id="IPR027417">
    <property type="entry name" value="P-loop_NTPase"/>
</dbReference>